<protein>
    <submittedName>
        <fullName evidence="1">Uncharacterized protein</fullName>
    </submittedName>
</protein>
<dbReference type="KEGG" id="rtg:NCTC13098_04073"/>
<evidence type="ECO:0000313" key="2">
    <source>
        <dbReference type="Proteomes" id="UP000274346"/>
    </source>
</evidence>
<evidence type="ECO:0000313" key="1">
    <source>
        <dbReference type="EMBL" id="VDR27701.1"/>
    </source>
</evidence>
<gene>
    <name evidence="1" type="ORF">NCTC13098_04073</name>
</gene>
<dbReference type="Proteomes" id="UP000274346">
    <property type="component" value="Chromosome"/>
</dbReference>
<name>A0A3P8KLV0_RAOTE</name>
<dbReference type="EMBL" id="LR131271">
    <property type="protein sequence ID" value="VDR27701.1"/>
    <property type="molecule type" value="Genomic_DNA"/>
</dbReference>
<sequence length="90" mass="8995">MNARVLCLDIGGSFIKSAIAETRALSAISASAPFPPALGDFSAAIGDIIAGYGDRLSAESPAGALLRRGGGMSLPIASSPATCRLFRASA</sequence>
<proteinExistence type="predicted"/>
<organism evidence="1 2">
    <name type="scientific">Raoultella terrigena</name>
    <name type="common">Klebsiella terrigena</name>
    <dbReference type="NCBI Taxonomy" id="577"/>
    <lineage>
        <taxon>Bacteria</taxon>
        <taxon>Pseudomonadati</taxon>
        <taxon>Pseudomonadota</taxon>
        <taxon>Gammaproteobacteria</taxon>
        <taxon>Enterobacterales</taxon>
        <taxon>Enterobacteriaceae</taxon>
        <taxon>Klebsiella/Raoultella group</taxon>
        <taxon>Raoultella</taxon>
    </lineage>
</organism>
<reference evidence="1 2" key="1">
    <citation type="submission" date="2018-12" db="EMBL/GenBank/DDBJ databases">
        <authorList>
            <consortium name="Pathogen Informatics"/>
        </authorList>
    </citation>
    <scope>NUCLEOTIDE SEQUENCE [LARGE SCALE GENOMIC DNA]</scope>
    <source>
        <strain evidence="1 2">NCTC13098</strain>
    </source>
</reference>
<dbReference type="AlphaFoldDB" id="A0A3P8KLV0"/>
<accession>A0A3P8KLV0</accession>